<keyword evidence="2" id="KW-1185">Reference proteome</keyword>
<dbReference type="GeneTree" id="ENSGT00940000157407"/>
<protein>
    <submittedName>
        <fullName evidence="1">Dispatched RND transporter family member 1</fullName>
    </submittedName>
</protein>
<evidence type="ECO:0000313" key="1">
    <source>
        <dbReference type="Ensembl" id="ENSOANP00000002286.2"/>
    </source>
</evidence>
<dbReference type="eggNOG" id="KOG3664">
    <property type="taxonomic scope" value="Eukaryota"/>
</dbReference>
<dbReference type="HOGENOM" id="CLU_813673_0_0_1"/>
<sequence>MAMSNGNTDFVLLSNGSIPPSANSSSHLTASDGDIAIQQLPAKEAPRTKVSLNGCLQVNGTIKPSFLPVDNQRTPHMLSPCCHPCPFHHPFSSHSSHQECHSQPGSTAPSSLTSCCMQPHPEYSTSICPNHAAVYQTTCCLQPSPSFCLHHQWPDHFQHHPVQQHISNISGSF</sequence>
<dbReference type="Proteomes" id="UP000002279">
    <property type="component" value="Unplaced"/>
</dbReference>
<dbReference type="STRING" id="9258.ENSOANP00000002286"/>
<proteinExistence type="predicted"/>
<dbReference type="AlphaFoldDB" id="F7G8D4"/>
<reference evidence="1" key="1">
    <citation type="submission" date="2025-08" db="UniProtKB">
        <authorList>
            <consortium name="Ensembl"/>
        </authorList>
    </citation>
    <scope>IDENTIFICATION</scope>
    <source>
        <strain evidence="1">Glennie</strain>
    </source>
</reference>
<evidence type="ECO:0000313" key="2">
    <source>
        <dbReference type="Proteomes" id="UP000002279"/>
    </source>
</evidence>
<organism evidence="1 2">
    <name type="scientific">Ornithorhynchus anatinus</name>
    <name type="common">Duckbill platypus</name>
    <dbReference type="NCBI Taxonomy" id="9258"/>
    <lineage>
        <taxon>Eukaryota</taxon>
        <taxon>Metazoa</taxon>
        <taxon>Chordata</taxon>
        <taxon>Craniata</taxon>
        <taxon>Vertebrata</taxon>
        <taxon>Euteleostomi</taxon>
        <taxon>Mammalia</taxon>
        <taxon>Monotremata</taxon>
        <taxon>Ornithorhynchidae</taxon>
        <taxon>Ornithorhynchus</taxon>
    </lineage>
</organism>
<gene>
    <name evidence="1" type="primary">DISP1</name>
</gene>
<name>F7G8D4_ORNAN</name>
<reference evidence="1" key="2">
    <citation type="submission" date="2025-09" db="UniProtKB">
        <authorList>
            <consortium name="Ensembl"/>
        </authorList>
    </citation>
    <scope>IDENTIFICATION</scope>
    <source>
        <strain evidence="1">Glennie</strain>
    </source>
</reference>
<dbReference type="Ensembl" id="ENSOANT00000002287.3">
    <property type="protein sequence ID" value="ENSOANP00000002286.2"/>
    <property type="gene ID" value="ENSOANG00000001443.3"/>
</dbReference>
<dbReference type="Bgee" id="ENSOANG00000001443">
    <property type="expression patterns" value="Expressed in ovary and 7 other cell types or tissues"/>
</dbReference>
<accession>F7G8D4</accession>